<feature type="transmembrane region" description="Helical" evidence="6">
    <location>
        <begin position="335"/>
        <end position="353"/>
    </location>
</feature>
<feature type="domain" description="SSD" evidence="7">
    <location>
        <begin position="308"/>
        <end position="434"/>
    </location>
</feature>
<name>A0A1T4PXH6_9BACT</name>
<evidence type="ECO:0000256" key="5">
    <source>
        <dbReference type="ARBA" id="ARBA00023136"/>
    </source>
</evidence>
<sequence length="839" mass="90651">MNLPGFNGLLDQANRLTVRHLGWIDQVTCRSPRLVIASLLLLVLVSLASLFTIHFETDIFRLFPADRPAMRLLLDSLEWSGGANEAYFLLEGEPAALPAEASRLAERLRSLQVDGAPAFKRVVYRIYEESEAQRFADLVAFSAAHPAAFVPLKDSPALLERFTPQAVNQALDQLTAELAGSIGASGVGFSLADPLGLRTLILPRLKAGSQALDMDPASPYFLSRDGRVLIMIAEPVKPVQEMAFARKLVAGINQARSRSQVKISCAGAHISAVIDEAAMKSNILSCILSSLVVVLGIFYAVYRRIWPTLMIPVILAVGVLLALGTAGLFLNSIHIISFAFMALIIGLGTDYSIHLYDRFHTERVAGATTDQAISLAVVDTGQGLFTATMTTALPFLALGWAEVRALSELGILVGLGVIFSLYATLFLMPILLRKIDSPDRQYRPLPGLGLGRLWRVAGQWPRPLLWGSGLLVLLFLLLSLQTSFDGELKNLQPQHSEAFHAQELVEQHLNLAPKSLLVALDGATQAAVMQQNLAVEALAARLATEGRLQAWSSLGQIMNRREDQQQLVTQLQGAHVQADQIEKSLKNKGFSTASFELYLNKLRAGSLTSVLDESVIIAQLTASPLRGVVDRHLVHDRTGWHALTYLYFKAGQLDQAGFVQELQKAVPTARVTGTDLVSQELLAAVRRSAVNGIAFGGILTLLLLLSHFKSASGIISSLGPVLFGAVAMLGTMALVGMKLNFMNIMVLVTIIGMGSDYGLHLQHRCAEGSPDQQEQNFIQAARSVLLSALTTVAGFGSLAFTDYGAMSSIGWATNFGIGFTALAALLLVPATVRLACLRR</sequence>
<evidence type="ECO:0000256" key="1">
    <source>
        <dbReference type="ARBA" id="ARBA00004651"/>
    </source>
</evidence>
<feature type="transmembrane region" description="Helical" evidence="6">
    <location>
        <begin position="309"/>
        <end position="329"/>
    </location>
</feature>
<evidence type="ECO:0000256" key="6">
    <source>
        <dbReference type="SAM" id="Phobius"/>
    </source>
</evidence>
<protein>
    <recommendedName>
        <fullName evidence="7">SSD domain-containing protein</fullName>
    </recommendedName>
</protein>
<dbReference type="Gene3D" id="1.20.1640.10">
    <property type="entry name" value="Multidrug efflux transporter AcrB transmembrane domain"/>
    <property type="match status" value="2"/>
</dbReference>
<evidence type="ECO:0000259" key="7">
    <source>
        <dbReference type="PROSITE" id="PS50156"/>
    </source>
</evidence>
<feature type="transmembrane region" description="Helical" evidence="6">
    <location>
        <begin position="780"/>
        <end position="800"/>
    </location>
</feature>
<dbReference type="PANTHER" id="PTHR33406:SF13">
    <property type="entry name" value="MEMBRANE PROTEIN YDFJ"/>
    <property type="match status" value="1"/>
</dbReference>
<keyword evidence="4 6" id="KW-1133">Transmembrane helix</keyword>
<proteinExistence type="predicted"/>
<feature type="transmembrane region" description="Helical" evidence="6">
    <location>
        <begin position="464"/>
        <end position="484"/>
    </location>
</feature>
<dbReference type="SUPFAM" id="SSF82866">
    <property type="entry name" value="Multidrug efflux transporter AcrB transmembrane domain"/>
    <property type="match status" value="2"/>
</dbReference>
<dbReference type="AlphaFoldDB" id="A0A1T4PXH6"/>
<dbReference type="RefSeq" id="WP_078790387.1">
    <property type="nucleotide sequence ID" value="NZ_FUWR01000011.1"/>
</dbReference>
<dbReference type="InterPro" id="IPR000731">
    <property type="entry name" value="SSD"/>
</dbReference>
<evidence type="ECO:0000256" key="2">
    <source>
        <dbReference type="ARBA" id="ARBA00022475"/>
    </source>
</evidence>
<keyword evidence="9" id="KW-1185">Reference proteome</keyword>
<keyword evidence="2" id="KW-1003">Cell membrane</keyword>
<keyword evidence="5 6" id="KW-0472">Membrane</keyword>
<feature type="transmembrane region" description="Helical" evidence="6">
    <location>
        <begin position="688"/>
        <end position="705"/>
    </location>
</feature>
<dbReference type="GO" id="GO:0005886">
    <property type="term" value="C:plasma membrane"/>
    <property type="evidence" value="ECO:0007669"/>
    <property type="project" value="UniProtKB-SubCell"/>
</dbReference>
<gene>
    <name evidence="8" type="ORF">SAMN02745119_02108</name>
</gene>
<dbReference type="Pfam" id="PF03176">
    <property type="entry name" value="MMPL"/>
    <property type="match status" value="2"/>
</dbReference>
<feature type="transmembrane region" description="Helical" evidence="6">
    <location>
        <begin position="34"/>
        <end position="55"/>
    </location>
</feature>
<keyword evidence="3 6" id="KW-0812">Transmembrane</keyword>
<comment type="subcellular location">
    <subcellularLocation>
        <location evidence="1">Cell membrane</location>
        <topology evidence="1">Multi-pass membrane protein</topology>
    </subcellularLocation>
</comment>
<dbReference type="PROSITE" id="PS50156">
    <property type="entry name" value="SSD"/>
    <property type="match status" value="1"/>
</dbReference>
<feature type="transmembrane region" description="Helical" evidence="6">
    <location>
        <begin position="373"/>
        <end position="397"/>
    </location>
</feature>
<evidence type="ECO:0000256" key="3">
    <source>
        <dbReference type="ARBA" id="ARBA00022692"/>
    </source>
</evidence>
<dbReference type="InterPro" id="IPR050545">
    <property type="entry name" value="Mycobact_MmpL"/>
</dbReference>
<organism evidence="8 9">
    <name type="scientific">Trichlorobacter thiogenes</name>
    <dbReference type="NCBI Taxonomy" id="115783"/>
    <lineage>
        <taxon>Bacteria</taxon>
        <taxon>Pseudomonadati</taxon>
        <taxon>Thermodesulfobacteriota</taxon>
        <taxon>Desulfuromonadia</taxon>
        <taxon>Geobacterales</taxon>
        <taxon>Geobacteraceae</taxon>
        <taxon>Trichlorobacter</taxon>
    </lineage>
</organism>
<reference evidence="9" key="1">
    <citation type="submission" date="2017-02" db="EMBL/GenBank/DDBJ databases">
        <authorList>
            <person name="Varghese N."/>
            <person name="Submissions S."/>
        </authorList>
    </citation>
    <scope>NUCLEOTIDE SEQUENCE [LARGE SCALE GENOMIC DNA]</scope>
    <source>
        <strain evidence="9">ATCC BAA-34</strain>
    </source>
</reference>
<feature type="transmembrane region" description="Helical" evidence="6">
    <location>
        <begin position="717"/>
        <end position="735"/>
    </location>
</feature>
<evidence type="ECO:0000256" key="4">
    <source>
        <dbReference type="ARBA" id="ARBA00022989"/>
    </source>
</evidence>
<feature type="transmembrane region" description="Helical" evidence="6">
    <location>
        <begin position="409"/>
        <end position="432"/>
    </location>
</feature>
<dbReference type="STRING" id="115783.SAMN02745119_02108"/>
<dbReference type="PANTHER" id="PTHR33406">
    <property type="entry name" value="MEMBRANE PROTEIN MJ1562-RELATED"/>
    <property type="match status" value="1"/>
</dbReference>
<feature type="transmembrane region" description="Helical" evidence="6">
    <location>
        <begin position="282"/>
        <end position="302"/>
    </location>
</feature>
<feature type="transmembrane region" description="Helical" evidence="6">
    <location>
        <begin position="812"/>
        <end position="836"/>
    </location>
</feature>
<evidence type="ECO:0000313" key="9">
    <source>
        <dbReference type="Proteomes" id="UP000190102"/>
    </source>
</evidence>
<evidence type="ECO:0000313" key="8">
    <source>
        <dbReference type="EMBL" id="SJZ95648.1"/>
    </source>
</evidence>
<dbReference type="InterPro" id="IPR004869">
    <property type="entry name" value="MMPL_dom"/>
</dbReference>
<dbReference type="Proteomes" id="UP000190102">
    <property type="component" value="Unassembled WGS sequence"/>
</dbReference>
<dbReference type="OrthoDB" id="9780358at2"/>
<dbReference type="EMBL" id="FUWR01000011">
    <property type="protein sequence ID" value="SJZ95648.1"/>
    <property type="molecule type" value="Genomic_DNA"/>
</dbReference>
<accession>A0A1T4PXH6</accession>